<dbReference type="EMBL" id="FUWJ01000002">
    <property type="protein sequence ID" value="SJZ75006.1"/>
    <property type="molecule type" value="Genomic_DNA"/>
</dbReference>
<protein>
    <recommendedName>
        <fullName evidence="4">Helix-turn-helix domain-containing protein</fullName>
    </recommendedName>
</protein>
<dbReference type="RefSeq" id="WP_085933857.1">
    <property type="nucleotide sequence ID" value="NZ_FUWJ01000002.1"/>
</dbReference>
<evidence type="ECO:0000313" key="2">
    <source>
        <dbReference type="EMBL" id="SJZ75006.1"/>
    </source>
</evidence>
<dbReference type="STRING" id="225324.SAMN02745126_02141"/>
<feature type="region of interest" description="Disordered" evidence="1">
    <location>
        <begin position="100"/>
        <end position="121"/>
    </location>
</feature>
<accession>A0A1T4N7D8</accession>
<dbReference type="Proteomes" id="UP000190092">
    <property type="component" value="Unassembled WGS sequence"/>
</dbReference>
<gene>
    <name evidence="2" type="ORF">SAMN02745126_02141</name>
</gene>
<dbReference type="AlphaFoldDB" id="A0A1T4N7D8"/>
<dbReference type="OrthoDB" id="7211084at2"/>
<sequence>MSRIRTIQPHFARSPSMGRVSRDARLLFVLLWTVVDDEGRCYAEIEDLAQILYPTDFGVQPLLVAWLTELEGEGCIERYAVEGEEYLRIVHWHKHQKIYHPTPSQLPPSPQESLRDRRGVSGIRERSGRLAGRDRKIVMDQELGVEVEAFPEKAFLPDSPATPVEVTPQRLLHYIDQIRAAAHMEGSYSNALRSVALMAQIGLHDGGRKSDRKKKAEPVSPRFPTLAELHGRTEDGRLLSEVGEDE</sequence>
<keyword evidence="3" id="KW-1185">Reference proteome</keyword>
<feature type="region of interest" description="Disordered" evidence="1">
    <location>
        <begin position="205"/>
        <end position="246"/>
    </location>
</feature>
<feature type="compositionally biased region" description="Basic and acidic residues" evidence="1">
    <location>
        <begin position="205"/>
        <end position="217"/>
    </location>
</feature>
<evidence type="ECO:0000313" key="3">
    <source>
        <dbReference type="Proteomes" id="UP000190092"/>
    </source>
</evidence>
<evidence type="ECO:0000256" key="1">
    <source>
        <dbReference type="SAM" id="MobiDB-lite"/>
    </source>
</evidence>
<feature type="compositionally biased region" description="Basic and acidic residues" evidence="1">
    <location>
        <begin position="229"/>
        <end position="238"/>
    </location>
</feature>
<proteinExistence type="predicted"/>
<organism evidence="2 3">
    <name type="scientific">Enhydrobacter aerosaccus</name>
    <dbReference type="NCBI Taxonomy" id="225324"/>
    <lineage>
        <taxon>Bacteria</taxon>
        <taxon>Pseudomonadati</taxon>
        <taxon>Pseudomonadota</taxon>
        <taxon>Alphaproteobacteria</taxon>
        <taxon>Hyphomicrobiales</taxon>
        <taxon>Enhydrobacter</taxon>
    </lineage>
</organism>
<evidence type="ECO:0008006" key="4">
    <source>
        <dbReference type="Google" id="ProtNLM"/>
    </source>
</evidence>
<reference evidence="3" key="1">
    <citation type="submission" date="2017-02" db="EMBL/GenBank/DDBJ databases">
        <authorList>
            <person name="Varghese N."/>
            <person name="Submissions S."/>
        </authorList>
    </citation>
    <scope>NUCLEOTIDE SEQUENCE [LARGE SCALE GENOMIC DNA]</scope>
    <source>
        <strain evidence="3">ATCC 27094</strain>
    </source>
</reference>
<name>A0A1T4N7D8_9HYPH</name>